<accession>A0AAI9HVU8</accession>
<name>A0AAI9HVU8_MORMO</name>
<gene>
    <name evidence="1" type="ORF">PN925_004099</name>
</gene>
<sequence>MDIFYEKKKDDYYLTMAGIFVDGINKSSIRASSFYLKSSSVIHSFIGEINDFCSERYQICKSERTTTNEKHKALAELREEDIILNNELISLQLNNFSKYLYLEVSKLNGVVTYVIKGLAFVGGVGQVAMGLPLIFAPGINGMGGAVFGVALVAHGANNIYESIRFFTGTENSVGYVRDFYRGTSKVFGGDDLLGDKIYAIVDIGLSLHGLFSKFSEPNANSLISISKFGPLKIKNYDSPHTGRIFKAVNADFKMGIQRASKLALSIEIA</sequence>
<dbReference type="Pfam" id="PF13988">
    <property type="entry name" value="DUF4225"/>
    <property type="match status" value="1"/>
</dbReference>
<comment type="caution">
    <text evidence="1">The sequence shown here is derived from an EMBL/GenBank/DDBJ whole genome shotgun (WGS) entry which is preliminary data.</text>
</comment>
<feature type="non-terminal residue" evidence="1">
    <location>
        <position position="269"/>
    </location>
</feature>
<dbReference type="AlphaFoldDB" id="A0AAI9HVU8"/>
<evidence type="ECO:0000313" key="1">
    <source>
        <dbReference type="EMBL" id="EMO9458669.1"/>
    </source>
</evidence>
<protein>
    <submittedName>
        <fullName evidence="1">DUF4225 domain-containing protein</fullName>
    </submittedName>
</protein>
<organism evidence="1">
    <name type="scientific">Morganella morganii</name>
    <name type="common">Proteus morganii</name>
    <dbReference type="NCBI Taxonomy" id="582"/>
    <lineage>
        <taxon>Bacteria</taxon>
        <taxon>Pseudomonadati</taxon>
        <taxon>Pseudomonadota</taxon>
        <taxon>Gammaproteobacteria</taxon>
        <taxon>Enterobacterales</taxon>
        <taxon>Morganellaceae</taxon>
        <taxon>Morganella</taxon>
    </lineage>
</organism>
<reference evidence="1" key="1">
    <citation type="submission" date="2024-02" db="EMBL/GenBank/DDBJ databases">
        <authorList>
            <consortium name="Clinical and Environmental Microbiology Branch: Whole genome sequencing antimicrobial resistance pathogens in the healthcare setting"/>
        </authorList>
    </citation>
    <scope>NUCLEOTIDE SEQUENCE</scope>
    <source>
        <strain evidence="1">2023KU-00017</strain>
    </source>
</reference>
<dbReference type="EMBL" id="ABKJEP030000126">
    <property type="protein sequence ID" value="EMO9458669.1"/>
    <property type="molecule type" value="Genomic_DNA"/>
</dbReference>
<dbReference type="InterPro" id="IPR025320">
    <property type="entry name" value="DUF4225"/>
</dbReference>
<proteinExistence type="predicted"/>